<keyword evidence="3" id="KW-0808">Transferase</keyword>
<evidence type="ECO:0000313" key="3">
    <source>
        <dbReference type="EMBL" id="AZL70157.1"/>
    </source>
</evidence>
<dbReference type="Proteomes" id="UP000268230">
    <property type="component" value="Chromosome"/>
</dbReference>
<dbReference type="EMBL" id="CP034338">
    <property type="protein sequence ID" value="AZL70157.1"/>
    <property type="molecule type" value="Genomic_DNA"/>
</dbReference>
<sequence>MYGVTQGVNAGSRQGQGSGRPRIDPFKVDFDMQQAGPVSRSVRLNGFATCLRLEAVYWRILERIAQANRCSVSAVLSYVDREVHLRHGGVRNFSGLIRVICVAWLQDASDSHCSPGGLHCSG</sequence>
<evidence type="ECO:0000256" key="1">
    <source>
        <dbReference type="SAM" id="MobiDB-lite"/>
    </source>
</evidence>
<accession>A0A3Q8U2R2</accession>
<dbReference type="KEGG" id="pory:EJA05_21615"/>
<feature type="region of interest" description="Disordered" evidence="1">
    <location>
        <begin position="1"/>
        <end position="21"/>
    </location>
</feature>
<dbReference type="OrthoDB" id="5458732at2"/>
<name>A0A3Q8U2R2_9PSED</name>
<feature type="domain" description="Ribbon-helix-helix" evidence="2">
    <location>
        <begin position="37"/>
        <end position="105"/>
    </location>
</feature>
<evidence type="ECO:0000313" key="4">
    <source>
        <dbReference type="Proteomes" id="UP000268230"/>
    </source>
</evidence>
<dbReference type="Pfam" id="PF13467">
    <property type="entry name" value="RHH_4"/>
    <property type="match status" value="1"/>
</dbReference>
<gene>
    <name evidence="3" type="ORF">EJA05_21615</name>
</gene>
<organism evidence="3 4">
    <name type="scientific">Pseudomonas entomophila</name>
    <dbReference type="NCBI Taxonomy" id="312306"/>
    <lineage>
        <taxon>Bacteria</taxon>
        <taxon>Pseudomonadati</taxon>
        <taxon>Pseudomonadota</taxon>
        <taxon>Gammaproteobacteria</taxon>
        <taxon>Pseudomonadales</taxon>
        <taxon>Pseudomonadaceae</taxon>
        <taxon>Pseudomonas</taxon>
    </lineage>
</organism>
<reference evidence="3 4" key="1">
    <citation type="submission" date="2018-12" db="EMBL/GenBank/DDBJ databases">
        <authorList>
            <person name="Li S."/>
            <person name="Yang R."/>
            <person name="Chen G."/>
            <person name="Zou L."/>
            <person name="Zhang C."/>
            <person name="Chen Y."/>
            <person name="Liu Z."/>
            <person name="Li Y."/>
            <person name="Yan Y."/>
            <person name="Huang M."/>
            <person name="Chen T."/>
        </authorList>
    </citation>
    <scope>NUCLEOTIDE SEQUENCE [LARGE SCALE GENOMIC DNA]</scope>
    <source>
        <strain evidence="3 4">1257</strain>
    </source>
</reference>
<protein>
    <submittedName>
        <fullName evidence="3">Aryl-sulfate sulfotransferase</fullName>
    </submittedName>
</protein>
<proteinExistence type="predicted"/>
<dbReference type="InterPro" id="IPR038268">
    <property type="entry name" value="RHH_sf"/>
</dbReference>
<dbReference type="AlphaFoldDB" id="A0A3Q8U2R2"/>
<dbReference type="GO" id="GO:0016740">
    <property type="term" value="F:transferase activity"/>
    <property type="evidence" value="ECO:0007669"/>
    <property type="project" value="UniProtKB-KW"/>
</dbReference>
<dbReference type="InterPro" id="IPR027373">
    <property type="entry name" value="RHH_dom"/>
</dbReference>
<dbReference type="Gene3D" id="1.10.3990.20">
    <property type="entry name" value="protein bp1543"/>
    <property type="match status" value="1"/>
</dbReference>
<evidence type="ECO:0000259" key="2">
    <source>
        <dbReference type="Pfam" id="PF13467"/>
    </source>
</evidence>